<comment type="similarity">
    <text evidence="6">Belongs to the YccS/YhfK family.</text>
</comment>
<accession>A0A9X1NRH0</accession>
<feature type="transmembrane region" description="Helical" evidence="8">
    <location>
        <begin position="100"/>
        <end position="116"/>
    </location>
</feature>
<dbReference type="PANTHER" id="PTHR30509:SF9">
    <property type="entry name" value="MULTIDRUG RESISTANCE PROTEIN MDTO"/>
    <property type="match status" value="1"/>
</dbReference>
<keyword evidence="2" id="KW-1003">Cell membrane</keyword>
<evidence type="ECO:0000256" key="2">
    <source>
        <dbReference type="ARBA" id="ARBA00022475"/>
    </source>
</evidence>
<protein>
    <submittedName>
        <fullName evidence="10">FUSC family protein</fullName>
    </submittedName>
</protein>
<dbReference type="InterPro" id="IPR049453">
    <property type="entry name" value="Memb_transporter_dom"/>
</dbReference>
<feature type="transmembrane region" description="Helical" evidence="8">
    <location>
        <begin position="440"/>
        <end position="458"/>
    </location>
</feature>
<feature type="transmembrane region" description="Helical" evidence="8">
    <location>
        <begin position="26"/>
        <end position="44"/>
    </location>
</feature>
<feature type="domain" description="Integral membrane bound transporter" evidence="9">
    <location>
        <begin position="376"/>
        <end position="503"/>
    </location>
</feature>
<evidence type="ECO:0000256" key="6">
    <source>
        <dbReference type="ARBA" id="ARBA00043993"/>
    </source>
</evidence>
<name>A0A9X1NRH0_9HYPH</name>
<feature type="transmembrane region" description="Helical" evidence="8">
    <location>
        <begin position="363"/>
        <end position="383"/>
    </location>
</feature>
<keyword evidence="4 8" id="KW-1133">Transmembrane helix</keyword>
<dbReference type="GO" id="GO:0005886">
    <property type="term" value="C:plasma membrane"/>
    <property type="evidence" value="ECO:0007669"/>
    <property type="project" value="UniProtKB-SubCell"/>
</dbReference>
<evidence type="ECO:0000256" key="4">
    <source>
        <dbReference type="ARBA" id="ARBA00022989"/>
    </source>
</evidence>
<comment type="subcellular location">
    <subcellularLocation>
        <location evidence="1">Cell membrane</location>
        <topology evidence="1">Multi-pass membrane protein</topology>
    </subcellularLocation>
</comment>
<dbReference type="AlphaFoldDB" id="A0A9X1NRH0"/>
<evidence type="ECO:0000256" key="8">
    <source>
        <dbReference type="SAM" id="Phobius"/>
    </source>
</evidence>
<organism evidence="10 11">
    <name type="scientific">Rhizobium quercicola</name>
    <dbReference type="NCBI Taxonomy" id="2901226"/>
    <lineage>
        <taxon>Bacteria</taxon>
        <taxon>Pseudomonadati</taxon>
        <taxon>Pseudomonadota</taxon>
        <taxon>Alphaproteobacteria</taxon>
        <taxon>Hyphomicrobiales</taxon>
        <taxon>Rhizobiaceae</taxon>
        <taxon>Rhizobium/Agrobacterium group</taxon>
        <taxon>Rhizobium</taxon>
    </lineage>
</organism>
<dbReference type="Pfam" id="PF13515">
    <property type="entry name" value="FUSC_2"/>
    <property type="match status" value="1"/>
</dbReference>
<evidence type="ECO:0000256" key="3">
    <source>
        <dbReference type="ARBA" id="ARBA00022692"/>
    </source>
</evidence>
<proteinExistence type="inferred from homology"/>
<sequence>MDASSLRDWLLANDPAFSRLRTGLRVTLSVCLSVGLLAALHVVILPLPKAAYALAITLSIQSGLSVKDASMREQFVTRLLGCGVCIGVVWLAALLEGTRVVSDLAFLVLIFLATYARTFGPRGFALGMFAFMSYFIGAYLRPALGDLPATALGPLTALLVGQGVRRFVLADDWRVDLGRAVAAVETRVDRILARISATTGGIDVRDRLQMDRQVERLKDAVLMAESFVPARPETDGRHDANRDDPRRIAVTISLFELHVAAESLVVLARQAFPPARLVAALRAGPRERVERAARNAARSAPDDVYLQETIDACLSLDAVRRRLAVAVQRLVAAPDVARGMQSVPGNTEAVGLKQAGLSLSNPALRTAIQITLASALAMVFGLMLSRERWFWAVLSAFLVFTNTRSRGDTAMRAVQRSIGTLFGIAVGLVAASLLQTMTPVILILAAVCVFLAFYLLAVSYAAMTFFVSIVLALVYSLIGSLTTQVLILRLEETVIGSLAGLAVAFLVFPARTETLAGEALRRWCTALRRLLTDAAEGRSGFDLIHRSQVLERAYAELSSVVRPLGSSWQLVTRPGVVRQTLMTLMTATYWARTFAGGLAADPARSGPDLQIAGARGPVEAGLPSAQMVPLMAEALAAIDRIEARGGVLFLTKRAALPRKRRHFRLSRQSSLVGLEMIALTLSRLEPELEAGDASQTSPPTGPGPHQESRA</sequence>
<dbReference type="Proteomes" id="UP001139089">
    <property type="component" value="Unassembled WGS sequence"/>
</dbReference>
<evidence type="ECO:0000256" key="1">
    <source>
        <dbReference type="ARBA" id="ARBA00004651"/>
    </source>
</evidence>
<keyword evidence="3 8" id="KW-0812">Transmembrane</keyword>
<feature type="region of interest" description="Disordered" evidence="7">
    <location>
        <begin position="687"/>
        <end position="710"/>
    </location>
</feature>
<keyword evidence="11" id="KW-1185">Reference proteome</keyword>
<dbReference type="EMBL" id="JAJOZR010000007">
    <property type="protein sequence ID" value="MCD7109832.1"/>
    <property type="molecule type" value="Genomic_DNA"/>
</dbReference>
<dbReference type="PANTHER" id="PTHR30509">
    <property type="entry name" value="P-HYDROXYBENZOIC ACID EFFLUX PUMP SUBUNIT-RELATED"/>
    <property type="match status" value="1"/>
</dbReference>
<reference evidence="10" key="1">
    <citation type="submission" date="2021-12" db="EMBL/GenBank/DDBJ databases">
        <authorList>
            <person name="Li Y."/>
        </authorList>
    </citation>
    <scope>NUCLEOTIDE SEQUENCE</scope>
    <source>
        <strain evidence="10">DKSPLA3</strain>
    </source>
</reference>
<comment type="caution">
    <text evidence="10">The sequence shown here is derived from an EMBL/GenBank/DDBJ whole genome shotgun (WGS) entry which is preliminary data.</text>
</comment>
<evidence type="ECO:0000313" key="10">
    <source>
        <dbReference type="EMBL" id="MCD7109832.1"/>
    </source>
</evidence>
<dbReference type="RefSeq" id="WP_231814757.1">
    <property type="nucleotide sequence ID" value="NZ_JAJOZR010000007.1"/>
</dbReference>
<gene>
    <name evidence="10" type="ORF">LRX75_12380</name>
</gene>
<feature type="transmembrane region" description="Helical" evidence="8">
    <location>
        <begin position="465"/>
        <end position="487"/>
    </location>
</feature>
<evidence type="ECO:0000259" key="9">
    <source>
        <dbReference type="Pfam" id="PF13515"/>
    </source>
</evidence>
<feature type="transmembrane region" description="Helical" evidence="8">
    <location>
        <begin position="123"/>
        <end position="141"/>
    </location>
</feature>
<evidence type="ECO:0000256" key="5">
    <source>
        <dbReference type="ARBA" id="ARBA00023136"/>
    </source>
</evidence>
<keyword evidence="5 8" id="KW-0472">Membrane</keyword>
<feature type="transmembrane region" description="Helical" evidence="8">
    <location>
        <begin position="75"/>
        <end position="94"/>
    </location>
</feature>
<feature type="transmembrane region" description="Helical" evidence="8">
    <location>
        <begin position="417"/>
        <end position="434"/>
    </location>
</feature>
<evidence type="ECO:0000313" key="11">
    <source>
        <dbReference type="Proteomes" id="UP001139089"/>
    </source>
</evidence>
<evidence type="ECO:0000256" key="7">
    <source>
        <dbReference type="SAM" id="MobiDB-lite"/>
    </source>
</evidence>